<keyword evidence="5" id="KW-0143">Chaperone</keyword>
<dbReference type="InterPro" id="IPR052040">
    <property type="entry name" value="GTPase/Isobutyryl-CoA_mutase"/>
</dbReference>
<evidence type="ECO:0000256" key="3">
    <source>
        <dbReference type="ARBA" id="ARBA00022801"/>
    </source>
</evidence>
<organism evidence="6 7">
    <name type="scientific">Desulfotomaculum copahuensis</name>
    <dbReference type="NCBI Taxonomy" id="1838280"/>
    <lineage>
        <taxon>Bacteria</taxon>
        <taxon>Bacillati</taxon>
        <taxon>Bacillota</taxon>
        <taxon>Clostridia</taxon>
        <taxon>Eubacteriales</taxon>
        <taxon>Desulfotomaculaceae</taxon>
        <taxon>Desulfotomaculum</taxon>
    </lineage>
</organism>
<dbReference type="PANTHER" id="PTHR43087">
    <property type="entry name" value="LYSINE/ARGININE/ORNITHINE TRANSPORT SYSTEM KINASE"/>
    <property type="match status" value="1"/>
</dbReference>
<reference evidence="6 7" key="1">
    <citation type="submission" date="2016-04" db="EMBL/GenBank/DDBJ databases">
        <authorList>
            <person name="Evans L.H."/>
            <person name="Alamgir A."/>
            <person name="Owens N."/>
            <person name="Weber N.D."/>
            <person name="Virtaneva K."/>
            <person name="Barbian K."/>
            <person name="Babar A."/>
            <person name="Rosenke K."/>
        </authorList>
    </citation>
    <scope>NUCLEOTIDE SEQUENCE [LARGE SCALE GENOMIC DNA]</scope>
    <source>
        <strain evidence="6 7">LMa1</strain>
    </source>
</reference>
<evidence type="ECO:0000313" key="6">
    <source>
        <dbReference type="EMBL" id="OAT81333.1"/>
    </source>
</evidence>
<keyword evidence="2" id="KW-0547">Nucleotide-binding</keyword>
<sequence>GIIAVDPTSPFSGGALLGDRIRMQNHAVDHGVFIRSMGTRGSLGGLSHTTGEVIKAMDAFGFEWVIIETVGVGQAEIDIMHVADTTVVVLTPGAGDAIQTIKAGIMEIADIFVVNKCDLPGAARVAAEVEIMLDMQAGRLDWRPPVVTTSTLSDRGTADLLTAIDQHRRYLVQGGLFTRRRQTRAKDETLSLVNHRWQQLVQKKITTPGPVNDLLSAVLSRGMDPYTAAARIFSFLTAGGENH</sequence>
<dbReference type="GO" id="GO:0005525">
    <property type="term" value="F:GTP binding"/>
    <property type="evidence" value="ECO:0007669"/>
    <property type="project" value="UniProtKB-KW"/>
</dbReference>
<keyword evidence="7" id="KW-1185">Reference proteome</keyword>
<evidence type="ECO:0000256" key="1">
    <source>
        <dbReference type="ARBA" id="ARBA00009625"/>
    </source>
</evidence>
<dbReference type="RefSeq" id="WP_066668435.1">
    <property type="nucleotide sequence ID" value="NZ_LYVF01000164.1"/>
</dbReference>
<dbReference type="Gene3D" id="3.40.50.300">
    <property type="entry name" value="P-loop containing nucleotide triphosphate hydrolases"/>
    <property type="match status" value="1"/>
</dbReference>
<evidence type="ECO:0000313" key="7">
    <source>
        <dbReference type="Proteomes" id="UP000078532"/>
    </source>
</evidence>
<keyword evidence="4" id="KW-0342">GTP-binding</keyword>
<dbReference type="AlphaFoldDB" id="A0A1B7LE10"/>
<dbReference type="Pfam" id="PF03308">
    <property type="entry name" value="MeaB"/>
    <property type="match status" value="1"/>
</dbReference>
<dbReference type="InterPro" id="IPR027417">
    <property type="entry name" value="P-loop_NTPase"/>
</dbReference>
<accession>A0A1B7LE10</accession>
<feature type="non-terminal residue" evidence="6">
    <location>
        <position position="1"/>
    </location>
</feature>
<proteinExistence type="inferred from homology"/>
<comment type="similarity">
    <text evidence="1">Belongs to the SIMIBI class G3E GTPase family. ArgK/MeaB subfamily.</text>
</comment>
<dbReference type="Proteomes" id="UP000078532">
    <property type="component" value="Unassembled WGS sequence"/>
</dbReference>
<dbReference type="EMBL" id="LYVF01000164">
    <property type="protein sequence ID" value="OAT81333.1"/>
    <property type="molecule type" value="Genomic_DNA"/>
</dbReference>
<dbReference type="InterPro" id="IPR005129">
    <property type="entry name" value="GTPase_ArgK"/>
</dbReference>
<evidence type="ECO:0000256" key="2">
    <source>
        <dbReference type="ARBA" id="ARBA00022741"/>
    </source>
</evidence>
<dbReference type="SUPFAM" id="SSF52540">
    <property type="entry name" value="P-loop containing nucleoside triphosphate hydrolases"/>
    <property type="match status" value="1"/>
</dbReference>
<dbReference type="NCBIfam" id="TIGR00750">
    <property type="entry name" value="lao"/>
    <property type="match status" value="1"/>
</dbReference>
<dbReference type="GO" id="GO:0003924">
    <property type="term" value="F:GTPase activity"/>
    <property type="evidence" value="ECO:0007669"/>
    <property type="project" value="InterPro"/>
</dbReference>
<protein>
    <submittedName>
        <fullName evidence="6">GTPase</fullName>
    </submittedName>
</protein>
<evidence type="ECO:0000256" key="5">
    <source>
        <dbReference type="ARBA" id="ARBA00023186"/>
    </source>
</evidence>
<dbReference type="OrthoDB" id="9778292at2"/>
<name>A0A1B7LE10_9FIRM</name>
<comment type="caution">
    <text evidence="6">The sequence shown here is derived from an EMBL/GenBank/DDBJ whole genome shotgun (WGS) entry which is preliminary data.</text>
</comment>
<keyword evidence="3" id="KW-0378">Hydrolase</keyword>
<evidence type="ECO:0000256" key="4">
    <source>
        <dbReference type="ARBA" id="ARBA00023134"/>
    </source>
</evidence>
<gene>
    <name evidence="6" type="ORF">A6M21_10650</name>
</gene>
<dbReference type="STRING" id="1838280.A6M21_10650"/>
<dbReference type="PANTHER" id="PTHR43087:SF1">
    <property type="entry name" value="LAO_AO TRANSPORT SYSTEM ATPASE"/>
    <property type="match status" value="1"/>
</dbReference>